<gene>
    <name evidence="1" type="ORF">FSO04_39470</name>
</gene>
<sequence>MVESSWDIAMRRIDAEFDVPQFVASSLVRKIAASEFRLPATDRVKFQRLPDHVIERIEQIVRDAYLEASEDVGREILRERFWQQALTARRDLVADGELISEADFRQRLGLTQRRVGKMLADGRVFSMAVDNVTYYPALLADPALDRKRLQEICRIIAPAPPESRLDFLSAPRGSLGNRSPLQMLGDDVDFKRLRQAAVAWAAEWSRTVVRMYVGEHEEEPTDAEPLYTAAAEADPRSPLWQRASEALHADGNEWPLGPNPDIRKFTLFVARQVAGASMLTPEACVQIIVDGELIQIRIVAAPGTALHSETFAREKRESLVEIAKRVVSNLCKRFSSTMSGGDE</sequence>
<protein>
    <recommendedName>
        <fullName evidence="3">DNA-binding protein</fullName>
    </recommendedName>
</protein>
<evidence type="ECO:0008006" key="3">
    <source>
        <dbReference type="Google" id="ProtNLM"/>
    </source>
</evidence>
<dbReference type="EMBL" id="VOSW01000124">
    <property type="protein sequence ID" value="KAE8754492.1"/>
    <property type="molecule type" value="Genomic_DNA"/>
</dbReference>
<accession>A0A6N6W1I8</accession>
<reference evidence="1 2" key="1">
    <citation type="journal article" date="2020" name="Int. J. Syst. Evol. Microbiol.">
        <title>Paraburkholderia madseniana sp. nov., a phenolic acid-degrading bacterium isolated from acidic forest soil.</title>
        <authorList>
            <person name="Wilhelm R.C."/>
            <person name="Murphy S.J.L."/>
            <person name="Feriancek N.M."/>
            <person name="Karasz D.C."/>
            <person name="DeRito C.M."/>
            <person name="Newman J.D."/>
            <person name="Buckley D.H."/>
        </authorList>
    </citation>
    <scope>NUCLEOTIDE SEQUENCE [LARGE SCALE GENOMIC DNA]</scope>
    <source>
        <strain evidence="1 2">RP11</strain>
    </source>
</reference>
<evidence type="ECO:0000313" key="1">
    <source>
        <dbReference type="EMBL" id="KAE8754492.1"/>
    </source>
</evidence>
<organism evidence="1 2">
    <name type="scientific">Paraburkholderia madseniana</name>
    <dbReference type="NCBI Taxonomy" id="2599607"/>
    <lineage>
        <taxon>Bacteria</taxon>
        <taxon>Pseudomonadati</taxon>
        <taxon>Pseudomonadota</taxon>
        <taxon>Betaproteobacteria</taxon>
        <taxon>Burkholderiales</taxon>
        <taxon>Burkholderiaceae</taxon>
        <taxon>Paraburkholderia</taxon>
    </lineage>
</organism>
<evidence type="ECO:0000313" key="2">
    <source>
        <dbReference type="Proteomes" id="UP000463700"/>
    </source>
</evidence>
<dbReference type="RefSeq" id="WP_154566866.1">
    <property type="nucleotide sequence ID" value="NZ_JAQQFJ010000047.1"/>
</dbReference>
<comment type="caution">
    <text evidence="1">The sequence shown here is derived from an EMBL/GenBank/DDBJ whole genome shotgun (WGS) entry which is preliminary data.</text>
</comment>
<dbReference type="OrthoDB" id="9005973at2"/>
<dbReference type="AlphaFoldDB" id="A0A6N6W1I8"/>
<name>A0A6N6W1I8_9BURK</name>
<proteinExistence type="predicted"/>
<dbReference type="Proteomes" id="UP000463700">
    <property type="component" value="Unassembled WGS sequence"/>
</dbReference>